<dbReference type="RefSeq" id="WP_189610258.1">
    <property type="nucleotide sequence ID" value="NZ_BMXR01000007.1"/>
</dbReference>
<comment type="caution">
    <text evidence="2">The sequence shown here is derived from an EMBL/GenBank/DDBJ whole genome shotgun (WGS) entry which is preliminary data.</text>
</comment>
<dbReference type="InterPro" id="IPR004013">
    <property type="entry name" value="PHP_dom"/>
</dbReference>
<evidence type="ECO:0000259" key="1">
    <source>
        <dbReference type="SMART" id="SM00481"/>
    </source>
</evidence>
<dbReference type="Proteomes" id="UP000626148">
    <property type="component" value="Unassembled WGS sequence"/>
</dbReference>
<sequence>MNSNIAHTWEMHCHSDFSDGALSPQTLYDRALEQQLDHLVLTDHDTAAGFRWLTESGQLSDDLKLWSGAELSSIWQKRSIHVVGIGMDVFSDDWRAVEARYDHIREQRLERLLFVLRREGLSIDEQAVRDQAGEGTLGRPHIARHLVETGQAKNSAQAFKRWLGQGKVGDVKQNWPELERAVDDIRRCGGVAVLAHPHRYKLTWRKLDQLLTDFQLAGGQAVEVSCPAMPPELRKRLVDYCREQDLFIGGGSDFHLPDTPWARLGFYPQWPNDGQRLTDLLESGTLRVFSPDDRC</sequence>
<protein>
    <submittedName>
        <fullName evidence="2">Phosphatase</fullName>
    </submittedName>
</protein>
<dbReference type="SUPFAM" id="SSF89550">
    <property type="entry name" value="PHP domain-like"/>
    <property type="match status" value="1"/>
</dbReference>
<proteinExistence type="predicted"/>
<reference evidence="2" key="1">
    <citation type="journal article" date="2014" name="Int. J. Syst. Evol. Microbiol.">
        <title>Complete genome sequence of Corynebacterium casei LMG S-19264T (=DSM 44701T), isolated from a smear-ripened cheese.</title>
        <authorList>
            <consortium name="US DOE Joint Genome Institute (JGI-PGF)"/>
            <person name="Walter F."/>
            <person name="Albersmeier A."/>
            <person name="Kalinowski J."/>
            <person name="Ruckert C."/>
        </authorList>
    </citation>
    <scope>NUCLEOTIDE SEQUENCE</scope>
    <source>
        <strain evidence="2">KCTC 22169</strain>
    </source>
</reference>
<keyword evidence="3" id="KW-1185">Reference proteome</keyword>
<dbReference type="InterPro" id="IPR016195">
    <property type="entry name" value="Pol/histidinol_Pase-like"/>
</dbReference>
<evidence type="ECO:0000313" key="2">
    <source>
        <dbReference type="EMBL" id="GGX60680.1"/>
    </source>
</evidence>
<dbReference type="Pfam" id="PF02811">
    <property type="entry name" value="PHP"/>
    <property type="match status" value="1"/>
</dbReference>
<accession>A0A918NE88</accession>
<reference evidence="2" key="2">
    <citation type="submission" date="2020-09" db="EMBL/GenBank/DDBJ databases">
        <authorList>
            <person name="Sun Q."/>
            <person name="Kim S."/>
        </authorList>
    </citation>
    <scope>NUCLEOTIDE SEQUENCE</scope>
    <source>
        <strain evidence="2">KCTC 22169</strain>
    </source>
</reference>
<feature type="domain" description="Polymerase/histidinol phosphatase N-terminal" evidence="1">
    <location>
        <begin position="9"/>
        <end position="75"/>
    </location>
</feature>
<dbReference type="InterPro" id="IPR052018">
    <property type="entry name" value="PHP_domain"/>
</dbReference>
<dbReference type="AlphaFoldDB" id="A0A918NE88"/>
<dbReference type="Gene3D" id="3.20.20.140">
    <property type="entry name" value="Metal-dependent hydrolases"/>
    <property type="match status" value="1"/>
</dbReference>
<dbReference type="CDD" id="cd07438">
    <property type="entry name" value="PHP_HisPPase_AMP"/>
    <property type="match status" value="1"/>
</dbReference>
<dbReference type="InterPro" id="IPR003141">
    <property type="entry name" value="Pol/His_phosphatase_N"/>
</dbReference>
<dbReference type="Gene3D" id="1.10.150.650">
    <property type="match status" value="1"/>
</dbReference>
<gene>
    <name evidence="2" type="ORF">GCM10007392_30880</name>
</gene>
<dbReference type="EMBL" id="BMXR01000007">
    <property type="protein sequence ID" value="GGX60680.1"/>
    <property type="molecule type" value="Genomic_DNA"/>
</dbReference>
<dbReference type="PANTHER" id="PTHR42924">
    <property type="entry name" value="EXONUCLEASE"/>
    <property type="match status" value="1"/>
</dbReference>
<dbReference type="GO" id="GO:0004534">
    <property type="term" value="F:5'-3' RNA exonuclease activity"/>
    <property type="evidence" value="ECO:0007669"/>
    <property type="project" value="TreeGrafter"/>
</dbReference>
<dbReference type="GO" id="GO:0035312">
    <property type="term" value="F:5'-3' DNA exonuclease activity"/>
    <property type="evidence" value="ECO:0007669"/>
    <property type="project" value="TreeGrafter"/>
</dbReference>
<evidence type="ECO:0000313" key="3">
    <source>
        <dbReference type="Proteomes" id="UP000626148"/>
    </source>
</evidence>
<organism evidence="2 3">
    <name type="scientific">Saccharospirillum salsuginis</name>
    <dbReference type="NCBI Taxonomy" id="418750"/>
    <lineage>
        <taxon>Bacteria</taxon>
        <taxon>Pseudomonadati</taxon>
        <taxon>Pseudomonadota</taxon>
        <taxon>Gammaproteobacteria</taxon>
        <taxon>Oceanospirillales</taxon>
        <taxon>Saccharospirillaceae</taxon>
        <taxon>Saccharospirillum</taxon>
    </lineage>
</organism>
<dbReference type="PANTHER" id="PTHR42924:SF3">
    <property type="entry name" value="POLYMERASE_HISTIDINOL PHOSPHATASE N-TERMINAL DOMAIN-CONTAINING PROTEIN"/>
    <property type="match status" value="1"/>
</dbReference>
<dbReference type="SMART" id="SM00481">
    <property type="entry name" value="POLIIIAc"/>
    <property type="match status" value="1"/>
</dbReference>
<name>A0A918NE88_9GAMM</name>